<feature type="non-terminal residue" evidence="1">
    <location>
        <position position="1"/>
    </location>
</feature>
<reference evidence="1" key="1">
    <citation type="submission" date="2021-06" db="EMBL/GenBank/DDBJ databases">
        <authorList>
            <person name="Kallberg Y."/>
            <person name="Tangrot J."/>
            <person name="Rosling A."/>
        </authorList>
    </citation>
    <scope>NUCLEOTIDE SEQUENCE</scope>
    <source>
        <strain evidence="1">MA461A</strain>
    </source>
</reference>
<evidence type="ECO:0000313" key="2">
    <source>
        <dbReference type="Proteomes" id="UP000789920"/>
    </source>
</evidence>
<dbReference type="EMBL" id="CAJVQC010099346">
    <property type="protein sequence ID" value="CAG8830531.1"/>
    <property type="molecule type" value="Genomic_DNA"/>
</dbReference>
<evidence type="ECO:0000313" key="1">
    <source>
        <dbReference type="EMBL" id="CAG8830531.1"/>
    </source>
</evidence>
<accession>A0ACA9S934</accession>
<organism evidence="1 2">
    <name type="scientific">Racocetra persica</name>
    <dbReference type="NCBI Taxonomy" id="160502"/>
    <lineage>
        <taxon>Eukaryota</taxon>
        <taxon>Fungi</taxon>
        <taxon>Fungi incertae sedis</taxon>
        <taxon>Mucoromycota</taxon>
        <taxon>Glomeromycotina</taxon>
        <taxon>Glomeromycetes</taxon>
        <taxon>Diversisporales</taxon>
        <taxon>Gigasporaceae</taxon>
        <taxon>Racocetra</taxon>
    </lineage>
</organism>
<sequence length="55" mass="6532">YLDLTIKQQFKDIEAIRIYQHNIDFVKQASAIQEAINYIELVKLLSSTTLRTYRN</sequence>
<gene>
    <name evidence="1" type="ORF">RPERSI_LOCUS27837</name>
</gene>
<proteinExistence type="predicted"/>
<protein>
    <submittedName>
        <fullName evidence="1">29131_t:CDS:1</fullName>
    </submittedName>
</protein>
<feature type="non-terminal residue" evidence="1">
    <location>
        <position position="55"/>
    </location>
</feature>
<dbReference type="Proteomes" id="UP000789920">
    <property type="component" value="Unassembled WGS sequence"/>
</dbReference>
<comment type="caution">
    <text evidence="1">The sequence shown here is derived from an EMBL/GenBank/DDBJ whole genome shotgun (WGS) entry which is preliminary data.</text>
</comment>
<keyword evidence="2" id="KW-1185">Reference proteome</keyword>
<name>A0ACA9S934_9GLOM</name>